<feature type="repeat" description="ANK" evidence="8">
    <location>
        <begin position="65"/>
        <end position="97"/>
    </location>
</feature>
<dbReference type="Gene3D" id="1.10.150.50">
    <property type="entry name" value="Transcription Factor, Ets-1"/>
    <property type="match status" value="1"/>
</dbReference>
<evidence type="ECO:0000256" key="2">
    <source>
        <dbReference type="ARBA" id="ARBA00022676"/>
    </source>
</evidence>
<keyword evidence="2" id="KW-0328">Glycosyltransferase</keyword>
<evidence type="ECO:0000256" key="5">
    <source>
        <dbReference type="ARBA" id="ARBA00023043"/>
    </source>
</evidence>
<keyword evidence="12" id="KW-1185">Reference proteome</keyword>
<evidence type="ECO:0000313" key="12">
    <source>
        <dbReference type="Proteomes" id="UP001516400"/>
    </source>
</evidence>
<dbReference type="EMBL" id="JABFTP020000062">
    <property type="protein sequence ID" value="KAL3274448.1"/>
    <property type="molecule type" value="Genomic_DNA"/>
</dbReference>
<sequence length="469" mass="52011">MSTDRFHKAAKEGLIEVLREANKRDCNSRDEQRMTPTLYAAFYGNLEALRCLCGRGGNPDKADLFGNTALHLAAAQGHKHIVTFLVNFGANIYCTDIDGRTAQELAGLNNRDEILRFLDGVSAKLEAGERKKAKAMMEKAKAESEKRIKKYNKNQAKKEQTQEKLEKEQKVPKTSIMQTLRLKKKSGSMSNLSNLGSTASRNSFSAIVSGNTISSGKSLSTIQKKVLSRNNRLANMEEDFKVSDRSDGKMTMNSLKGYPRDSEILYSGTIGPTKRGKLNGVFNEAEHVDRMNDYTPPPSNGMSRSLSQPDFMQQLRAEEGNKRNQEPASIFVRPGIGSIAFRKSINNNFSAFSGPEITTTEESSIGSGDSTYGQRNNLITIEDELSDVDSSEDESPNGPLERFLAAWGLGEYLPRFEEQKIDLETLMLLTENDLKTLTLPLGPYRKLVTAVNERKAALENPGEVIDSNL</sequence>
<evidence type="ECO:0000256" key="8">
    <source>
        <dbReference type="PROSITE-ProRule" id="PRU00023"/>
    </source>
</evidence>
<feature type="compositionally biased region" description="Basic and acidic residues" evidence="9">
    <location>
        <begin position="156"/>
        <end position="171"/>
    </location>
</feature>
<dbReference type="SUPFAM" id="SSF48403">
    <property type="entry name" value="Ankyrin repeat"/>
    <property type="match status" value="1"/>
</dbReference>
<comment type="caution">
    <text evidence="11">The sequence shown here is derived from an EMBL/GenBank/DDBJ whole genome shotgun (WGS) entry which is preliminary data.</text>
</comment>
<evidence type="ECO:0000256" key="6">
    <source>
        <dbReference type="ARBA" id="ARBA00024347"/>
    </source>
</evidence>
<evidence type="ECO:0000256" key="4">
    <source>
        <dbReference type="ARBA" id="ARBA00022737"/>
    </source>
</evidence>
<evidence type="ECO:0000259" key="10">
    <source>
        <dbReference type="SMART" id="SM00454"/>
    </source>
</evidence>
<comment type="catalytic activity">
    <reaction evidence="7">
        <text>NAD(+) + (ADP-D-ribosyl)n-acceptor = nicotinamide + (ADP-D-ribosyl)n+1-acceptor + H(+).</text>
        <dbReference type="EC" id="2.4.2.30"/>
    </reaction>
</comment>
<dbReference type="PROSITE" id="PS50297">
    <property type="entry name" value="ANK_REP_REGION"/>
    <property type="match status" value="1"/>
</dbReference>
<name>A0ABD2N716_9CUCU</name>
<protein>
    <recommendedName>
        <fullName evidence="1">NAD(+) ADP-ribosyltransferase</fullName>
        <ecNumber evidence="1">2.4.2.30</ecNumber>
    </recommendedName>
</protein>
<proteinExistence type="inferred from homology"/>
<dbReference type="PANTHER" id="PTHR24171">
    <property type="entry name" value="ANKYRIN REPEAT DOMAIN-CONTAINING PROTEIN 39-RELATED"/>
    <property type="match status" value="1"/>
</dbReference>
<accession>A0ABD2N716</accession>
<evidence type="ECO:0000256" key="7">
    <source>
        <dbReference type="ARBA" id="ARBA00033987"/>
    </source>
</evidence>
<dbReference type="GO" id="GO:0003950">
    <property type="term" value="F:NAD+ poly-ADP-ribosyltransferase activity"/>
    <property type="evidence" value="ECO:0007669"/>
    <property type="project" value="UniProtKB-EC"/>
</dbReference>
<keyword evidence="3" id="KW-0808">Transferase</keyword>
<dbReference type="InterPro" id="IPR001660">
    <property type="entry name" value="SAM"/>
</dbReference>
<gene>
    <name evidence="11" type="ORF">HHI36_015836</name>
</gene>
<organism evidence="11 12">
    <name type="scientific">Cryptolaemus montrouzieri</name>
    <dbReference type="NCBI Taxonomy" id="559131"/>
    <lineage>
        <taxon>Eukaryota</taxon>
        <taxon>Metazoa</taxon>
        <taxon>Ecdysozoa</taxon>
        <taxon>Arthropoda</taxon>
        <taxon>Hexapoda</taxon>
        <taxon>Insecta</taxon>
        <taxon>Pterygota</taxon>
        <taxon>Neoptera</taxon>
        <taxon>Endopterygota</taxon>
        <taxon>Coleoptera</taxon>
        <taxon>Polyphaga</taxon>
        <taxon>Cucujiformia</taxon>
        <taxon>Coccinelloidea</taxon>
        <taxon>Coccinellidae</taxon>
        <taxon>Scymninae</taxon>
        <taxon>Scymnini</taxon>
        <taxon>Cryptolaemus</taxon>
    </lineage>
</organism>
<dbReference type="InterPro" id="IPR013761">
    <property type="entry name" value="SAM/pointed_sf"/>
</dbReference>
<dbReference type="InterPro" id="IPR002110">
    <property type="entry name" value="Ankyrin_rpt"/>
</dbReference>
<dbReference type="Proteomes" id="UP001516400">
    <property type="component" value="Unassembled WGS sequence"/>
</dbReference>
<dbReference type="Pfam" id="PF00536">
    <property type="entry name" value="SAM_1"/>
    <property type="match status" value="1"/>
</dbReference>
<evidence type="ECO:0000256" key="3">
    <source>
        <dbReference type="ARBA" id="ARBA00022695"/>
    </source>
</evidence>
<feature type="region of interest" description="Disordered" evidence="9">
    <location>
        <begin position="354"/>
        <end position="374"/>
    </location>
</feature>
<keyword evidence="4" id="KW-0677">Repeat</keyword>
<evidence type="ECO:0000256" key="9">
    <source>
        <dbReference type="SAM" id="MobiDB-lite"/>
    </source>
</evidence>
<dbReference type="PROSITE" id="PS50088">
    <property type="entry name" value="ANK_REPEAT"/>
    <property type="match status" value="1"/>
</dbReference>
<keyword evidence="3" id="KW-0548">Nucleotidyltransferase</keyword>
<evidence type="ECO:0000256" key="1">
    <source>
        <dbReference type="ARBA" id="ARBA00012020"/>
    </source>
</evidence>
<dbReference type="AlphaFoldDB" id="A0ABD2N716"/>
<feature type="domain" description="SAM" evidence="10">
    <location>
        <begin position="392"/>
        <end position="457"/>
    </location>
</feature>
<dbReference type="GO" id="GO:0016779">
    <property type="term" value="F:nucleotidyltransferase activity"/>
    <property type="evidence" value="ECO:0007669"/>
    <property type="project" value="UniProtKB-KW"/>
</dbReference>
<dbReference type="Pfam" id="PF12796">
    <property type="entry name" value="Ank_2"/>
    <property type="match status" value="1"/>
</dbReference>
<dbReference type="SUPFAM" id="SSF47769">
    <property type="entry name" value="SAM/Pointed domain"/>
    <property type="match status" value="1"/>
</dbReference>
<keyword evidence="5 8" id="KW-0040">ANK repeat</keyword>
<dbReference type="SMART" id="SM00248">
    <property type="entry name" value="ANK"/>
    <property type="match status" value="3"/>
</dbReference>
<reference evidence="11 12" key="1">
    <citation type="journal article" date="2021" name="BMC Biol.">
        <title>Horizontally acquired antibacterial genes associated with adaptive radiation of ladybird beetles.</title>
        <authorList>
            <person name="Li H.S."/>
            <person name="Tang X.F."/>
            <person name="Huang Y.H."/>
            <person name="Xu Z.Y."/>
            <person name="Chen M.L."/>
            <person name="Du X.Y."/>
            <person name="Qiu B.Y."/>
            <person name="Chen P.T."/>
            <person name="Zhang W."/>
            <person name="Slipinski A."/>
            <person name="Escalona H.E."/>
            <person name="Waterhouse R.M."/>
            <person name="Zwick A."/>
            <person name="Pang H."/>
        </authorList>
    </citation>
    <scope>NUCLEOTIDE SEQUENCE [LARGE SCALE GENOMIC DNA]</scope>
    <source>
        <strain evidence="11">SYSU2018</strain>
    </source>
</reference>
<dbReference type="InterPro" id="IPR036770">
    <property type="entry name" value="Ankyrin_rpt-contain_sf"/>
</dbReference>
<dbReference type="SMART" id="SM00454">
    <property type="entry name" value="SAM"/>
    <property type="match status" value="1"/>
</dbReference>
<dbReference type="EC" id="2.4.2.30" evidence="1"/>
<feature type="region of interest" description="Disordered" evidence="9">
    <location>
        <begin position="152"/>
        <end position="172"/>
    </location>
</feature>
<evidence type="ECO:0000313" key="11">
    <source>
        <dbReference type="EMBL" id="KAL3274448.1"/>
    </source>
</evidence>
<dbReference type="CDD" id="cd09517">
    <property type="entry name" value="SAM_USH1G_HARP"/>
    <property type="match status" value="1"/>
</dbReference>
<dbReference type="Gene3D" id="1.25.40.20">
    <property type="entry name" value="Ankyrin repeat-containing domain"/>
    <property type="match status" value="1"/>
</dbReference>
<comment type="similarity">
    <text evidence="6">Belongs to the ARTD/PARP family.</text>
</comment>